<dbReference type="AlphaFoldDB" id="A0A8K0NXF4"/>
<proteinExistence type="predicted"/>
<evidence type="ECO:0000313" key="2">
    <source>
        <dbReference type="Proteomes" id="UP000792457"/>
    </source>
</evidence>
<dbReference type="SUPFAM" id="SSF56219">
    <property type="entry name" value="DNase I-like"/>
    <property type="match status" value="1"/>
</dbReference>
<dbReference type="GO" id="GO:0006281">
    <property type="term" value="P:DNA repair"/>
    <property type="evidence" value="ECO:0007669"/>
    <property type="project" value="InterPro"/>
</dbReference>
<organism evidence="1 2">
    <name type="scientific">Ladona fulva</name>
    <name type="common">Scarce chaser dragonfly</name>
    <name type="synonym">Libellula fulva</name>
    <dbReference type="NCBI Taxonomy" id="123851"/>
    <lineage>
        <taxon>Eukaryota</taxon>
        <taxon>Metazoa</taxon>
        <taxon>Ecdysozoa</taxon>
        <taxon>Arthropoda</taxon>
        <taxon>Hexapoda</taxon>
        <taxon>Insecta</taxon>
        <taxon>Pterygota</taxon>
        <taxon>Palaeoptera</taxon>
        <taxon>Odonata</taxon>
        <taxon>Epiprocta</taxon>
        <taxon>Anisoptera</taxon>
        <taxon>Libelluloidea</taxon>
        <taxon>Libellulidae</taxon>
        <taxon>Ladona</taxon>
    </lineage>
</organism>
<dbReference type="PANTHER" id="PTHR43250">
    <property type="entry name" value="EXODEOXYRIBONUCLEASE III"/>
    <property type="match status" value="1"/>
</dbReference>
<comment type="caution">
    <text evidence="1">The sequence shown here is derived from an EMBL/GenBank/DDBJ whole genome shotgun (WGS) entry which is preliminary data.</text>
</comment>
<evidence type="ECO:0008006" key="3">
    <source>
        <dbReference type="Google" id="ProtNLM"/>
    </source>
</evidence>
<protein>
    <recommendedName>
        <fullName evidence="3">Endonuclease/exonuclease/phosphatase domain-containing protein</fullName>
    </recommendedName>
</protein>
<evidence type="ECO:0000313" key="1">
    <source>
        <dbReference type="EMBL" id="KAG8225277.1"/>
    </source>
</evidence>
<dbReference type="Proteomes" id="UP000792457">
    <property type="component" value="Unassembled WGS sequence"/>
</dbReference>
<dbReference type="EMBL" id="KZ308232">
    <property type="protein sequence ID" value="KAG8225277.1"/>
    <property type="molecule type" value="Genomic_DNA"/>
</dbReference>
<dbReference type="GO" id="GO:0008311">
    <property type="term" value="F:double-stranded DNA 3'-5' DNA exonuclease activity"/>
    <property type="evidence" value="ECO:0007669"/>
    <property type="project" value="InterPro"/>
</dbReference>
<name>A0A8K0NXF4_LADFU</name>
<gene>
    <name evidence="1" type="ORF">J437_LFUL006510</name>
</gene>
<dbReference type="InterPro" id="IPR037493">
    <property type="entry name" value="ExoIII-like"/>
</dbReference>
<reference evidence="1" key="1">
    <citation type="submission" date="2013-04" db="EMBL/GenBank/DDBJ databases">
        <authorList>
            <person name="Qu J."/>
            <person name="Murali S.C."/>
            <person name="Bandaranaike D."/>
            <person name="Bellair M."/>
            <person name="Blankenburg K."/>
            <person name="Chao H."/>
            <person name="Dinh H."/>
            <person name="Doddapaneni H."/>
            <person name="Downs B."/>
            <person name="Dugan-Rocha S."/>
            <person name="Elkadiri S."/>
            <person name="Gnanaolivu R.D."/>
            <person name="Hernandez B."/>
            <person name="Javaid M."/>
            <person name="Jayaseelan J.C."/>
            <person name="Lee S."/>
            <person name="Li M."/>
            <person name="Ming W."/>
            <person name="Munidasa M."/>
            <person name="Muniz J."/>
            <person name="Nguyen L."/>
            <person name="Ongeri F."/>
            <person name="Osuji N."/>
            <person name="Pu L.-L."/>
            <person name="Puazo M."/>
            <person name="Qu C."/>
            <person name="Quiroz J."/>
            <person name="Raj R."/>
            <person name="Weissenberger G."/>
            <person name="Xin Y."/>
            <person name="Zou X."/>
            <person name="Han Y."/>
            <person name="Richards S."/>
            <person name="Worley K."/>
            <person name="Muzny D."/>
            <person name="Gibbs R."/>
        </authorList>
    </citation>
    <scope>NUCLEOTIDE SEQUENCE</scope>
    <source>
        <strain evidence="1">Sampled in the wild</strain>
    </source>
</reference>
<dbReference type="InterPro" id="IPR036691">
    <property type="entry name" value="Endo/exonu/phosph_ase_sf"/>
</dbReference>
<dbReference type="Gene3D" id="3.60.10.10">
    <property type="entry name" value="Endonuclease/exonuclease/phosphatase"/>
    <property type="match status" value="1"/>
</dbReference>
<dbReference type="PANTHER" id="PTHR43250:SF2">
    <property type="entry name" value="EXODEOXYRIBONUCLEASE III"/>
    <property type="match status" value="1"/>
</dbReference>
<accession>A0A8K0NXF4</accession>
<sequence>MGTPLNLSQLKLNRMIGYLSLDTKSSTHMQCALEQEIRTHSVYPTHLAHSSDDMTEKEEIMTRAFPASKAQLCCPETVRNGHGLPNQGRVQLKRIGTLNVGNMNGKSREIVDLMSRRKVNILCIQETRDPENKNWHADVGNMNGKSREIVDLMSRRKVNILCIQETRWKGNKVKELAEGYKLIYSGTDERGRNGD</sequence>
<keyword evidence="2" id="KW-1185">Reference proteome</keyword>
<dbReference type="OrthoDB" id="418748at2759"/>
<reference evidence="1" key="2">
    <citation type="submission" date="2017-10" db="EMBL/GenBank/DDBJ databases">
        <title>Ladona fulva Genome sequencing and assembly.</title>
        <authorList>
            <person name="Murali S."/>
            <person name="Richards S."/>
            <person name="Bandaranaike D."/>
            <person name="Bellair M."/>
            <person name="Blankenburg K."/>
            <person name="Chao H."/>
            <person name="Dinh H."/>
            <person name="Doddapaneni H."/>
            <person name="Dugan-Rocha S."/>
            <person name="Elkadiri S."/>
            <person name="Gnanaolivu R."/>
            <person name="Hernandez B."/>
            <person name="Skinner E."/>
            <person name="Javaid M."/>
            <person name="Lee S."/>
            <person name="Li M."/>
            <person name="Ming W."/>
            <person name="Munidasa M."/>
            <person name="Muniz J."/>
            <person name="Nguyen L."/>
            <person name="Hughes D."/>
            <person name="Osuji N."/>
            <person name="Pu L.-L."/>
            <person name="Puazo M."/>
            <person name="Qu C."/>
            <person name="Quiroz J."/>
            <person name="Raj R."/>
            <person name="Weissenberger G."/>
            <person name="Xin Y."/>
            <person name="Zou X."/>
            <person name="Han Y."/>
            <person name="Worley K."/>
            <person name="Muzny D."/>
            <person name="Gibbs R."/>
        </authorList>
    </citation>
    <scope>NUCLEOTIDE SEQUENCE</scope>
    <source>
        <strain evidence="1">Sampled in the wild</strain>
    </source>
</reference>